<dbReference type="Proteomes" id="UP000295678">
    <property type="component" value="Unassembled WGS sequence"/>
</dbReference>
<keyword evidence="3" id="KW-1185">Reference proteome</keyword>
<name>A0A4R3LZT7_9HYPH</name>
<evidence type="ECO:0008006" key="4">
    <source>
        <dbReference type="Google" id="ProtNLM"/>
    </source>
</evidence>
<reference evidence="2 3" key="1">
    <citation type="submission" date="2019-03" db="EMBL/GenBank/DDBJ databases">
        <title>Genomic Encyclopedia of Type Strains, Phase IV (KMG-IV): sequencing the most valuable type-strain genomes for metagenomic binning, comparative biology and taxonomic classification.</title>
        <authorList>
            <person name="Goeker M."/>
        </authorList>
    </citation>
    <scope>NUCLEOTIDE SEQUENCE [LARGE SCALE GENOMIC DNA]</scope>
    <source>
        <strain evidence="2 3">DSM 19345</strain>
    </source>
</reference>
<evidence type="ECO:0000313" key="3">
    <source>
        <dbReference type="Proteomes" id="UP000295678"/>
    </source>
</evidence>
<comment type="caution">
    <text evidence="2">The sequence shown here is derived from an EMBL/GenBank/DDBJ whole genome shotgun (WGS) entry which is preliminary data.</text>
</comment>
<gene>
    <name evidence="2" type="ORF">EDC22_11341</name>
</gene>
<protein>
    <recommendedName>
        <fullName evidence="4">Thioredoxin-like protein</fullName>
    </recommendedName>
</protein>
<dbReference type="Gene3D" id="3.40.30.10">
    <property type="entry name" value="Glutaredoxin"/>
    <property type="match status" value="1"/>
</dbReference>
<sequence length="156" mass="17017">MARRRITGDGVSPQHAMLARILTFALSFVMATPLPAAELLMFDDPGCMWCARWEAEVGPDYPGSPAAAIAPLRRFDLRADPLPERLELAGRVRYTPTFVLVDKGREVGRITGYPGRLAFWVQLDGLLGELESSRRGDRPAPPGRQDPTAAATATAE</sequence>
<dbReference type="RefSeq" id="WP_207903805.1">
    <property type="nucleotide sequence ID" value="NZ_SMAK01000013.1"/>
</dbReference>
<organism evidence="2 3">
    <name type="scientific">Tepidamorphus gemmatus</name>
    <dbReference type="NCBI Taxonomy" id="747076"/>
    <lineage>
        <taxon>Bacteria</taxon>
        <taxon>Pseudomonadati</taxon>
        <taxon>Pseudomonadota</taxon>
        <taxon>Alphaproteobacteria</taxon>
        <taxon>Hyphomicrobiales</taxon>
        <taxon>Tepidamorphaceae</taxon>
        <taxon>Tepidamorphus</taxon>
    </lineage>
</organism>
<feature type="region of interest" description="Disordered" evidence="1">
    <location>
        <begin position="131"/>
        <end position="156"/>
    </location>
</feature>
<dbReference type="AlphaFoldDB" id="A0A4R3LZT7"/>
<dbReference type="EMBL" id="SMAK01000013">
    <property type="protein sequence ID" value="TCT05419.1"/>
    <property type="molecule type" value="Genomic_DNA"/>
</dbReference>
<dbReference type="SUPFAM" id="SSF52833">
    <property type="entry name" value="Thioredoxin-like"/>
    <property type="match status" value="1"/>
</dbReference>
<evidence type="ECO:0000256" key="1">
    <source>
        <dbReference type="SAM" id="MobiDB-lite"/>
    </source>
</evidence>
<dbReference type="InterPro" id="IPR036249">
    <property type="entry name" value="Thioredoxin-like_sf"/>
</dbReference>
<evidence type="ECO:0000313" key="2">
    <source>
        <dbReference type="EMBL" id="TCT05419.1"/>
    </source>
</evidence>
<proteinExistence type="predicted"/>
<accession>A0A4R3LZT7</accession>